<feature type="transmembrane region" description="Helical" evidence="4">
    <location>
        <begin position="568"/>
        <end position="588"/>
    </location>
</feature>
<dbReference type="InterPro" id="IPR000560">
    <property type="entry name" value="His_Pase_clade-2"/>
</dbReference>
<keyword evidence="4" id="KW-0472">Membrane</keyword>
<protein>
    <recommendedName>
        <fullName evidence="7">Acid phosphatase</fullName>
    </recommendedName>
</protein>
<dbReference type="SUPFAM" id="SSF53254">
    <property type="entry name" value="Phosphoglycerate mutase-like"/>
    <property type="match status" value="1"/>
</dbReference>
<dbReference type="Gene3D" id="3.40.50.1240">
    <property type="entry name" value="Phosphoglycerate mutase-like"/>
    <property type="match status" value="1"/>
</dbReference>
<keyword evidence="4" id="KW-0812">Transmembrane</keyword>
<evidence type="ECO:0000256" key="1">
    <source>
        <dbReference type="ARBA" id="ARBA00005375"/>
    </source>
</evidence>
<feature type="region of interest" description="Disordered" evidence="3">
    <location>
        <begin position="1"/>
        <end position="20"/>
    </location>
</feature>
<keyword evidence="4" id="KW-1133">Transmembrane helix</keyword>
<sequence length="603" mass="66180">MVDEAEKGTSFDREHGRHMRRQCVSRKRQKFWLTVLLLVAVARPLGWAGGVCASHPGHHGAHDRSLHRRAHHEKSTAWLGGFPVDMLEVDDPGDTDGQYPGTSDHDGLPPTRGDLKAVVIVARHADRAPQNHAPAYATGTRHEYFRPFPFDNTTWDVDYGQLTGLGMRQCFNFGRFLRRRYISGHAADRLLRERYDHEQTHVRATDVDRTLVSAQAVMQGLYPAKTGPRISREVEADSDLPRYGMPHGLQMAPVHTRLYRDDRLLDGSGRGRCPRWDAFTAAAVKSSAVYGSLSNQSALLEALPALTGYGAEEIAALPKRAKVGLVAALRDVRVCQRSHRLSVPPNISAFDEALEQVTINLNRAKWDASGMGALVGGRLLRSIATRLQTAVAGENGDPEVLSLVKNECNQKGHDGDEVGNCWRKLVYYSGHDTTLFDLRAALGVPAVIDGIAPYLSHVIFELRRVGPEDDAFQVTVLAGHYAQRPRPLRGPFCGGHATCAASQFMAWVNDTVPGDVTTACAAESESWLGRLFGVHRPTPSAAPHAVRGQEGDGTAADARDDASGRRGLLQGLLLCSLILLVPVAFLALRGWRRQPMRDAYEPI</sequence>
<dbReference type="PANTHER" id="PTHR11567">
    <property type="entry name" value="ACID PHOSPHATASE-RELATED"/>
    <property type="match status" value="1"/>
</dbReference>
<evidence type="ECO:0000313" key="6">
    <source>
        <dbReference type="Proteomes" id="UP001301350"/>
    </source>
</evidence>
<evidence type="ECO:0008006" key="7">
    <source>
        <dbReference type="Google" id="ProtNLM"/>
    </source>
</evidence>
<dbReference type="AlphaFoldDB" id="A0AAV9IR04"/>
<evidence type="ECO:0000313" key="5">
    <source>
        <dbReference type="EMBL" id="KAK4534510.1"/>
    </source>
</evidence>
<organism evidence="5 6">
    <name type="scientific">Cyanidium caldarium</name>
    <name type="common">Red alga</name>
    <dbReference type="NCBI Taxonomy" id="2771"/>
    <lineage>
        <taxon>Eukaryota</taxon>
        <taxon>Rhodophyta</taxon>
        <taxon>Bangiophyceae</taxon>
        <taxon>Cyanidiales</taxon>
        <taxon>Cyanidiaceae</taxon>
        <taxon>Cyanidium</taxon>
    </lineage>
</organism>
<feature type="region of interest" description="Disordered" evidence="3">
    <location>
        <begin position="540"/>
        <end position="561"/>
    </location>
</feature>
<feature type="compositionally biased region" description="Basic and acidic residues" evidence="3">
    <location>
        <begin position="1"/>
        <end position="15"/>
    </location>
</feature>
<dbReference type="Pfam" id="PF00328">
    <property type="entry name" value="His_Phos_2"/>
    <property type="match status" value="1"/>
</dbReference>
<comment type="caution">
    <text evidence="5">The sequence shown here is derived from an EMBL/GenBank/DDBJ whole genome shotgun (WGS) entry which is preliminary data.</text>
</comment>
<gene>
    <name evidence="5" type="ORF">CDCA_CDCA02G0535</name>
</gene>
<dbReference type="Proteomes" id="UP001301350">
    <property type="component" value="Unassembled WGS sequence"/>
</dbReference>
<keyword evidence="2" id="KW-0378">Hydrolase</keyword>
<evidence type="ECO:0000256" key="2">
    <source>
        <dbReference type="ARBA" id="ARBA00022801"/>
    </source>
</evidence>
<reference evidence="5 6" key="1">
    <citation type="submission" date="2022-07" db="EMBL/GenBank/DDBJ databases">
        <title>Genome-wide signatures of adaptation to extreme environments.</title>
        <authorList>
            <person name="Cho C.H."/>
            <person name="Yoon H.S."/>
        </authorList>
    </citation>
    <scope>NUCLEOTIDE SEQUENCE [LARGE SCALE GENOMIC DNA]</scope>
    <source>
        <strain evidence="5 6">DBV 063 E5</strain>
    </source>
</reference>
<accession>A0AAV9IR04</accession>
<proteinExistence type="inferred from homology"/>
<feature type="region of interest" description="Disordered" evidence="3">
    <location>
        <begin position="90"/>
        <end position="111"/>
    </location>
</feature>
<dbReference type="InterPro" id="IPR029033">
    <property type="entry name" value="His_PPase_superfam"/>
</dbReference>
<dbReference type="CDD" id="cd07061">
    <property type="entry name" value="HP_HAP_like"/>
    <property type="match status" value="1"/>
</dbReference>
<keyword evidence="6" id="KW-1185">Reference proteome</keyword>
<name>A0AAV9IR04_CYACA</name>
<evidence type="ECO:0000256" key="3">
    <source>
        <dbReference type="SAM" id="MobiDB-lite"/>
    </source>
</evidence>
<dbReference type="PANTHER" id="PTHR11567:SF110">
    <property type="entry name" value="2-PHOSPHOXYLOSE PHOSPHATASE 1"/>
    <property type="match status" value="1"/>
</dbReference>
<evidence type="ECO:0000256" key="4">
    <source>
        <dbReference type="SAM" id="Phobius"/>
    </source>
</evidence>
<dbReference type="GO" id="GO:0016791">
    <property type="term" value="F:phosphatase activity"/>
    <property type="evidence" value="ECO:0007669"/>
    <property type="project" value="TreeGrafter"/>
</dbReference>
<dbReference type="InterPro" id="IPR050645">
    <property type="entry name" value="Histidine_acid_phosphatase"/>
</dbReference>
<dbReference type="EMBL" id="JANCYW010000002">
    <property type="protein sequence ID" value="KAK4534510.1"/>
    <property type="molecule type" value="Genomic_DNA"/>
</dbReference>
<comment type="similarity">
    <text evidence="1">Belongs to the histidine acid phosphatase family.</text>
</comment>